<sequence length="90" mass="9734">MKKTLTAVFAFSITILVFNSCTKDKTPKPDCTTLATQVSLAGLTYNANPTIQNCSALKTAYITYINSSCIPAEQRSGAQKQLSLLKEICP</sequence>
<dbReference type="EMBL" id="JADWYR010000002">
    <property type="protein sequence ID" value="MBG9378351.1"/>
    <property type="molecule type" value="Genomic_DNA"/>
</dbReference>
<proteinExistence type="predicted"/>
<evidence type="ECO:0000313" key="1">
    <source>
        <dbReference type="EMBL" id="MBG9378351.1"/>
    </source>
</evidence>
<accession>A0A931MCX2</accession>
<dbReference type="RefSeq" id="WP_196992388.1">
    <property type="nucleotide sequence ID" value="NZ_JADWYR010000002.1"/>
</dbReference>
<name>A0A931MCX2_9BACT</name>
<keyword evidence="2" id="KW-1185">Reference proteome</keyword>
<reference evidence="1" key="1">
    <citation type="submission" date="2020-11" db="EMBL/GenBank/DDBJ databases">
        <title>Bacterial whole genome sequence for Panacibacter sp. DH6.</title>
        <authorList>
            <person name="Le V."/>
            <person name="Ko S."/>
            <person name="Ahn C.-Y."/>
            <person name="Oh H.-M."/>
        </authorList>
    </citation>
    <scope>NUCLEOTIDE SEQUENCE</scope>
    <source>
        <strain evidence="1">DH6</strain>
    </source>
</reference>
<organism evidence="1 2">
    <name type="scientific">Panacibacter microcysteis</name>
    <dbReference type="NCBI Taxonomy" id="2793269"/>
    <lineage>
        <taxon>Bacteria</taxon>
        <taxon>Pseudomonadati</taxon>
        <taxon>Bacteroidota</taxon>
        <taxon>Chitinophagia</taxon>
        <taxon>Chitinophagales</taxon>
        <taxon>Chitinophagaceae</taxon>
        <taxon>Panacibacter</taxon>
    </lineage>
</organism>
<evidence type="ECO:0000313" key="2">
    <source>
        <dbReference type="Proteomes" id="UP000628448"/>
    </source>
</evidence>
<protein>
    <submittedName>
        <fullName evidence="1">Uncharacterized protein</fullName>
    </submittedName>
</protein>
<comment type="caution">
    <text evidence="1">The sequence shown here is derived from an EMBL/GenBank/DDBJ whole genome shotgun (WGS) entry which is preliminary data.</text>
</comment>
<dbReference type="AlphaFoldDB" id="A0A931MCX2"/>
<dbReference type="Proteomes" id="UP000628448">
    <property type="component" value="Unassembled WGS sequence"/>
</dbReference>
<gene>
    <name evidence="1" type="ORF">I5907_19085</name>
</gene>